<comment type="caution">
    <text evidence="2">The sequence shown here is derived from an EMBL/GenBank/DDBJ whole genome shotgun (WGS) entry which is preliminary data.</text>
</comment>
<protein>
    <submittedName>
        <fullName evidence="2">Uncharacterized protein</fullName>
    </submittedName>
</protein>
<dbReference type="PROSITE" id="PS51257">
    <property type="entry name" value="PROKAR_LIPOPROTEIN"/>
    <property type="match status" value="1"/>
</dbReference>
<reference evidence="2 3" key="1">
    <citation type="submission" date="2021-01" db="EMBL/GenBank/DDBJ databases">
        <title>Whole genome shotgun sequence of Planobispora siamensis NBRC 107568.</title>
        <authorList>
            <person name="Komaki H."/>
            <person name="Tamura T."/>
        </authorList>
    </citation>
    <scope>NUCLEOTIDE SEQUENCE [LARGE SCALE GENOMIC DNA]</scope>
    <source>
        <strain evidence="2 3">NBRC 107568</strain>
    </source>
</reference>
<feature type="chain" id="PRO_5035159377" evidence="1">
    <location>
        <begin position="22"/>
        <end position="277"/>
    </location>
</feature>
<dbReference type="Proteomes" id="UP000619788">
    <property type="component" value="Unassembled WGS sequence"/>
</dbReference>
<keyword evidence="3" id="KW-1185">Reference proteome</keyword>
<evidence type="ECO:0000313" key="2">
    <source>
        <dbReference type="EMBL" id="GIH97596.1"/>
    </source>
</evidence>
<dbReference type="EMBL" id="BOOJ01000088">
    <property type="protein sequence ID" value="GIH97596.1"/>
    <property type="molecule type" value="Genomic_DNA"/>
</dbReference>
<proteinExistence type="predicted"/>
<feature type="signal peptide" evidence="1">
    <location>
        <begin position="1"/>
        <end position="21"/>
    </location>
</feature>
<evidence type="ECO:0000256" key="1">
    <source>
        <dbReference type="SAM" id="SignalP"/>
    </source>
</evidence>
<accession>A0A8J3SRM3</accession>
<dbReference type="AlphaFoldDB" id="A0A8J3SRM3"/>
<gene>
    <name evidence="2" type="ORF">Psi01_82260</name>
</gene>
<organism evidence="2 3">
    <name type="scientific">Planobispora siamensis</name>
    <dbReference type="NCBI Taxonomy" id="936338"/>
    <lineage>
        <taxon>Bacteria</taxon>
        <taxon>Bacillati</taxon>
        <taxon>Actinomycetota</taxon>
        <taxon>Actinomycetes</taxon>
        <taxon>Streptosporangiales</taxon>
        <taxon>Streptosporangiaceae</taxon>
        <taxon>Planobispora</taxon>
    </lineage>
</organism>
<sequence>MRGVARVMAALTGAVALIGSAAGCGGAPEGERAMWLWRPAEPAAVVEWATSQRVSEIFAYVPSELTAAERERLTRLKRGCDAAGIRLAALGGEPEWALDHAAALAWQRTAVGTGLFRALHLDVEPYQLKDWSTDRDRITASFVDLLGKLRRVASLPLEADVPFWYHTVPAGSVTLADEVLSRTDAVTVMSYRDTATGPGSIMEISADILRRGDSAGRPVRLGAETLALSDCPHCTFHGKSRQALDAALAQVDEAAAGHSSYAGVAVHDYHSWTAMSP</sequence>
<evidence type="ECO:0000313" key="3">
    <source>
        <dbReference type="Proteomes" id="UP000619788"/>
    </source>
</evidence>
<keyword evidence="1" id="KW-0732">Signal</keyword>
<name>A0A8J3SRM3_9ACTN</name>